<feature type="transmembrane region" description="Helical" evidence="3">
    <location>
        <begin position="424"/>
        <end position="447"/>
    </location>
</feature>
<dbReference type="PANTHER" id="PTHR45138">
    <property type="entry name" value="REGULATORY COMPONENTS OF SENSORY TRANSDUCTION SYSTEM"/>
    <property type="match status" value="1"/>
</dbReference>
<dbReference type="Pfam" id="PF00990">
    <property type="entry name" value="GGDEF"/>
    <property type="match status" value="1"/>
</dbReference>
<evidence type="ECO:0000256" key="2">
    <source>
        <dbReference type="ARBA" id="ARBA00034247"/>
    </source>
</evidence>
<accession>A0A432VUS2</accession>
<dbReference type="InterPro" id="IPR000160">
    <property type="entry name" value="GGDEF_dom"/>
</dbReference>
<organism evidence="5 6">
    <name type="scientific">Aliidiomarina haloalkalitolerans</name>
    <dbReference type="NCBI Taxonomy" id="859059"/>
    <lineage>
        <taxon>Bacteria</taxon>
        <taxon>Pseudomonadati</taxon>
        <taxon>Pseudomonadota</taxon>
        <taxon>Gammaproteobacteria</taxon>
        <taxon>Alteromonadales</taxon>
        <taxon>Idiomarinaceae</taxon>
        <taxon>Aliidiomarina</taxon>
    </lineage>
</organism>
<dbReference type="GO" id="GO:0052621">
    <property type="term" value="F:diguanylate cyclase activity"/>
    <property type="evidence" value="ECO:0007669"/>
    <property type="project" value="UniProtKB-EC"/>
</dbReference>
<keyword evidence="3" id="KW-0812">Transmembrane</keyword>
<gene>
    <name evidence="5" type="ORF">CWE06_06580</name>
</gene>
<dbReference type="CDD" id="cd01949">
    <property type="entry name" value="GGDEF"/>
    <property type="match status" value="1"/>
</dbReference>
<comment type="catalytic activity">
    <reaction evidence="2">
        <text>2 GTP = 3',3'-c-di-GMP + 2 diphosphate</text>
        <dbReference type="Rhea" id="RHEA:24898"/>
        <dbReference type="ChEBI" id="CHEBI:33019"/>
        <dbReference type="ChEBI" id="CHEBI:37565"/>
        <dbReference type="ChEBI" id="CHEBI:58805"/>
        <dbReference type="EC" id="2.7.7.65"/>
    </reaction>
</comment>
<evidence type="ECO:0000259" key="4">
    <source>
        <dbReference type="PROSITE" id="PS50887"/>
    </source>
</evidence>
<name>A0A432VUS2_9GAMM</name>
<keyword evidence="3" id="KW-1133">Transmembrane helix</keyword>
<dbReference type="SUPFAM" id="SSF55073">
    <property type="entry name" value="Nucleotide cyclase"/>
    <property type="match status" value="1"/>
</dbReference>
<dbReference type="AlphaFoldDB" id="A0A432VUS2"/>
<dbReference type="InterPro" id="IPR050469">
    <property type="entry name" value="Diguanylate_Cyclase"/>
</dbReference>
<reference evidence="5 6" key="1">
    <citation type="journal article" date="2011" name="Front. Microbiol.">
        <title>Genomic signatures of strain selection and enhancement in Bacillus atrophaeus var. globigii, a historical biowarfare simulant.</title>
        <authorList>
            <person name="Gibbons H.S."/>
            <person name="Broomall S.M."/>
            <person name="McNew L.A."/>
            <person name="Daligault H."/>
            <person name="Chapman C."/>
            <person name="Bruce D."/>
            <person name="Karavis M."/>
            <person name="Krepps M."/>
            <person name="McGregor P.A."/>
            <person name="Hong C."/>
            <person name="Park K.H."/>
            <person name="Akmal A."/>
            <person name="Feldman A."/>
            <person name="Lin J.S."/>
            <person name="Chang W.E."/>
            <person name="Higgs B.W."/>
            <person name="Demirev P."/>
            <person name="Lindquist J."/>
            <person name="Liem A."/>
            <person name="Fochler E."/>
            <person name="Read T.D."/>
            <person name="Tapia R."/>
            <person name="Johnson S."/>
            <person name="Bishop-Lilly K.A."/>
            <person name="Detter C."/>
            <person name="Han C."/>
            <person name="Sozhamannan S."/>
            <person name="Rosenzweig C.N."/>
            <person name="Skowronski E.W."/>
        </authorList>
    </citation>
    <scope>NUCLEOTIDE SEQUENCE [LARGE SCALE GENOMIC DNA]</scope>
    <source>
        <strain evidence="5 6">AK5</strain>
    </source>
</reference>
<keyword evidence="6" id="KW-1185">Reference proteome</keyword>
<evidence type="ECO:0000256" key="1">
    <source>
        <dbReference type="ARBA" id="ARBA00012528"/>
    </source>
</evidence>
<dbReference type="SUPFAM" id="SSF48452">
    <property type="entry name" value="TPR-like"/>
    <property type="match status" value="2"/>
</dbReference>
<feature type="domain" description="GGDEF" evidence="4">
    <location>
        <begin position="496"/>
        <end position="634"/>
    </location>
</feature>
<sequence length="672" mass="76012">MIGSFLLPSYPVVANVTVLEQRDFELEAELDALLGPGMYPADRQGFAQLLIDITPTTPVSTYVRAWGYRALELAHAEKAYDAAEEIARKLLEHAERGNSVAAIAEVYALKAEIFDLQNKRQLAQRAVADFERHSHDVTNPRILFFGHNVAGRVLANAQQHEQALEHFLRAQQAIVNDDQQQNVRRRQFLNMHIARLYATIENFEAALPIVRSAIDEGLRYQVHHRLPDLYLVQGYVLGHLTSRSDAIQSYRHALYWAEQEKDVRIQIIARNNMASELINDADFDAAEELLLEARTVAYSEQRLRELQFVEFNLANIDVKRGNYAAGIDRMLAIREAIVSHGNGRDEAEVLYYLALAYGEAGLFEEQAKTLLDLHDVRQRLFRSDREQLMVEMQARYEAHDQAQQIALLQHENQLREQQLQNTQLVRGISVLLILVLVLVLIVIAMGYRTSRKANQQLNEANRRLHQQALLDPLTGLGNRRHFQNLMQARRQQAHPASSVLMLLDLDHFKQINDTLGHAAGDEVLRDVAKRLISVCGEDAHIIRWGGEEFLIYAPCAAAAEATVLTENILIALNEAPVVYNTGEIAVHATIGTVMLPISDIDETQLDWEKALQLADNLLYVGKLQGRNQAHCLKSIRGPYQTIESLLFRDFNAALELDVLDVVKIQIEVSEPG</sequence>
<dbReference type="NCBIfam" id="TIGR00254">
    <property type="entry name" value="GGDEF"/>
    <property type="match status" value="1"/>
</dbReference>
<dbReference type="Gene3D" id="1.25.40.10">
    <property type="entry name" value="Tetratricopeptide repeat domain"/>
    <property type="match status" value="2"/>
</dbReference>
<keyword evidence="3" id="KW-0472">Membrane</keyword>
<dbReference type="Gene3D" id="3.30.70.270">
    <property type="match status" value="1"/>
</dbReference>
<dbReference type="InterPro" id="IPR029787">
    <property type="entry name" value="Nucleotide_cyclase"/>
</dbReference>
<dbReference type="InterPro" id="IPR043128">
    <property type="entry name" value="Rev_trsase/Diguanyl_cyclase"/>
</dbReference>
<evidence type="ECO:0000313" key="6">
    <source>
        <dbReference type="Proteomes" id="UP000288212"/>
    </source>
</evidence>
<evidence type="ECO:0000313" key="5">
    <source>
        <dbReference type="EMBL" id="RUO20286.1"/>
    </source>
</evidence>
<comment type="caution">
    <text evidence="5">The sequence shown here is derived from an EMBL/GenBank/DDBJ whole genome shotgun (WGS) entry which is preliminary data.</text>
</comment>
<dbReference type="InterPro" id="IPR011990">
    <property type="entry name" value="TPR-like_helical_dom_sf"/>
</dbReference>
<dbReference type="EMBL" id="PIPI01000003">
    <property type="protein sequence ID" value="RUO20286.1"/>
    <property type="molecule type" value="Genomic_DNA"/>
</dbReference>
<dbReference type="EC" id="2.7.7.65" evidence="1"/>
<proteinExistence type="predicted"/>
<dbReference type="PANTHER" id="PTHR45138:SF9">
    <property type="entry name" value="DIGUANYLATE CYCLASE DGCM-RELATED"/>
    <property type="match status" value="1"/>
</dbReference>
<evidence type="ECO:0000256" key="3">
    <source>
        <dbReference type="SAM" id="Phobius"/>
    </source>
</evidence>
<dbReference type="PROSITE" id="PS50887">
    <property type="entry name" value="GGDEF"/>
    <property type="match status" value="1"/>
</dbReference>
<protein>
    <recommendedName>
        <fullName evidence="1">diguanylate cyclase</fullName>
        <ecNumber evidence="1">2.7.7.65</ecNumber>
    </recommendedName>
</protein>
<dbReference type="SMART" id="SM00267">
    <property type="entry name" value="GGDEF"/>
    <property type="match status" value="1"/>
</dbReference>
<dbReference type="Proteomes" id="UP000288212">
    <property type="component" value="Unassembled WGS sequence"/>
</dbReference>